<feature type="transmembrane region" description="Helical" evidence="1">
    <location>
        <begin position="148"/>
        <end position="169"/>
    </location>
</feature>
<feature type="transmembrane region" description="Helical" evidence="1">
    <location>
        <begin position="124"/>
        <end position="142"/>
    </location>
</feature>
<evidence type="ECO:0000313" key="3">
    <source>
        <dbReference type="Proteomes" id="UP000423396"/>
    </source>
</evidence>
<keyword evidence="3" id="KW-1185">Reference proteome</keyword>
<dbReference type="Proteomes" id="UP000423396">
    <property type="component" value="Chromosome"/>
</dbReference>
<feature type="transmembrane region" description="Helical" evidence="1">
    <location>
        <begin position="92"/>
        <end position="112"/>
    </location>
</feature>
<dbReference type="Gene3D" id="1.20.1250.20">
    <property type="entry name" value="MFS general substrate transporter like domains"/>
    <property type="match status" value="1"/>
</dbReference>
<keyword evidence="1" id="KW-1133">Transmembrane helix</keyword>
<organism evidence="2 3">
    <name type="scientific">Stygiolobus azoricus</name>
    <dbReference type="NCBI Taxonomy" id="41675"/>
    <lineage>
        <taxon>Archaea</taxon>
        <taxon>Thermoproteota</taxon>
        <taxon>Thermoprotei</taxon>
        <taxon>Sulfolobales</taxon>
        <taxon>Sulfolobaceae</taxon>
        <taxon>Stygiolobus</taxon>
    </lineage>
</organism>
<feature type="transmembrane region" description="Helical" evidence="1">
    <location>
        <begin position="245"/>
        <end position="269"/>
    </location>
</feature>
<feature type="transmembrane region" description="Helical" evidence="1">
    <location>
        <begin position="68"/>
        <end position="86"/>
    </location>
</feature>
<feature type="transmembrane region" description="Helical" evidence="1">
    <location>
        <begin position="185"/>
        <end position="203"/>
    </location>
</feature>
<dbReference type="AlphaFoldDB" id="A0A650CMM2"/>
<feature type="transmembrane region" description="Helical" evidence="1">
    <location>
        <begin position="37"/>
        <end position="56"/>
    </location>
</feature>
<accession>A0A650CMM2</accession>
<evidence type="ECO:0008006" key="4">
    <source>
        <dbReference type="Google" id="ProtNLM"/>
    </source>
</evidence>
<evidence type="ECO:0000313" key="2">
    <source>
        <dbReference type="EMBL" id="QGR19101.1"/>
    </source>
</evidence>
<dbReference type="InterPro" id="IPR036259">
    <property type="entry name" value="MFS_trans_sf"/>
</dbReference>
<dbReference type="SUPFAM" id="SSF103473">
    <property type="entry name" value="MFS general substrate transporter"/>
    <property type="match status" value="1"/>
</dbReference>
<feature type="transmembrane region" description="Helical" evidence="1">
    <location>
        <begin position="299"/>
        <end position="332"/>
    </location>
</feature>
<dbReference type="OrthoDB" id="37117at2157"/>
<feature type="transmembrane region" description="Helical" evidence="1">
    <location>
        <begin position="215"/>
        <end position="238"/>
    </location>
</feature>
<dbReference type="EMBL" id="CP045483">
    <property type="protein sequence ID" value="QGR19101.1"/>
    <property type="molecule type" value="Genomic_DNA"/>
</dbReference>
<dbReference type="KEGG" id="sazo:D1868_03320"/>
<reference evidence="2 3" key="1">
    <citation type="submission" date="2019-10" db="EMBL/GenBank/DDBJ databases">
        <title>Genome Sequences from Six Type Strain Members of the Archaeal Family Sulfolobaceae: Acidianus ambivalens, Acidianus infernus, Metallosphaera prunae, Stygiolobus azoricus, Sulfolobus metallicus, and Sulfurisphaera ohwakuensis.</title>
        <authorList>
            <person name="Counts J.A."/>
            <person name="Kelly R.M."/>
        </authorList>
    </citation>
    <scope>NUCLEOTIDE SEQUENCE [LARGE SCALE GENOMIC DNA]</scope>
    <source>
        <strain evidence="2 3">FC6</strain>
    </source>
</reference>
<gene>
    <name evidence="2" type="ORF">D1868_03320</name>
</gene>
<evidence type="ECO:0000256" key="1">
    <source>
        <dbReference type="SAM" id="Phobius"/>
    </source>
</evidence>
<name>A0A650CMM2_9CREN</name>
<sequence length="339" mass="37857">MKKVGVIVLSWVFWGISYYLSYPFISIYATSFIPSQYVSLLYVLFTLFAIPMPVLGAKISRSIGVVKTMWLGMFISGFGYLIVAFAKDFAELAIGFIITYTTFLSLPNFYSYMSSCGKGVITRVWGFSILPSLFTPVIGGFLADYFGISLVFLIAGVFNWVSSVPILFLEEKVLPRGKITFNRKSLIPILVIFPISLVFPYVYLEIKTIYNLNDFFVGVLATLAEIFGMSLTFISSYIRRPFLPVYLVIFSLLPLMLVSPFFSILFGSWEAIIPSALEEVDSRSPETYASINSLQQIGWLMGFIASAISFSPALSLFISSGVSLTLALFLFLTGRELKL</sequence>
<dbReference type="RefSeq" id="WP_156005520.1">
    <property type="nucleotide sequence ID" value="NZ_CP045483.1"/>
</dbReference>
<proteinExistence type="predicted"/>
<dbReference type="GeneID" id="42798069"/>
<keyword evidence="1" id="KW-0812">Transmembrane</keyword>
<protein>
    <recommendedName>
        <fullName evidence="4">MFS transporter</fullName>
    </recommendedName>
</protein>
<feature type="transmembrane region" description="Helical" evidence="1">
    <location>
        <begin position="7"/>
        <end position="25"/>
    </location>
</feature>
<keyword evidence="1" id="KW-0472">Membrane</keyword>